<gene>
    <name evidence="2" type="ORF">Mal52_39950</name>
</gene>
<accession>A0A517ZSN0</accession>
<evidence type="ECO:0000256" key="1">
    <source>
        <dbReference type="SAM" id="SignalP"/>
    </source>
</evidence>
<keyword evidence="1" id="KW-0732">Signal</keyword>
<sequence precursor="true">MKWRYGLLAILCLAMTYPLSAGPYARFYAEGYVNLEVSGWLDPLYEPLVLPGEKYPTFDSFYDRYLEAWLGGETELVEYKAGFYYRNTEFACIF</sequence>
<dbReference type="RefSeq" id="WP_145377948.1">
    <property type="nucleotide sequence ID" value="NZ_CP036276.1"/>
</dbReference>
<feature type="chain" id="PRO_5022150387" evidence="1">
    <location>
        <begin position="22"/>
        <end position="94"/>
    </location>
</feature>
<evidence type="ECO:0000313" key="3">
    <source>
        <dbReference type="Proteomes" id="UP000319383"/>
    </source>
</evidence>
<reference evidence="2 3" key="1">
    <citation type="submission" date="2019-02" db="EMBL/GenBank/DDBJ databases">
        <title>Deep-cultivation of Planctomycetes and their phenomic and genomic characterization uncovers novel biology.</title>
        <authorList>
            <person name="Wiegand S."/>
            <person name="Jogler M."/>
            <person name="Boedeker C."/>
            <person name="Pinto D."/>
            <person name="Vollmers J."/>
            <person name="Rivas-Marin E."/>
            <person name="Kohn T."/>
            <person name="Peeters S.H."/>
            <person name="Heuer A."/>
            <person name="Rast P."/>
            <person name="Oberbeckmann S."/>
            <person name="Bunk B."/>
            <person name="Jeske O."/>
            <person name="Meyerdierks A."/>
            <person name="Storesund J.E."/>
            <person name="Kallscheuer N."/>
            <person name="Luecker S."/>
            <person name="Lage O.M."/>
            <person name="Pohl T."/>
            <person name="Merkel B.J."/>
            <person name="Hornburger P."/>
            <person name="Mueller R.-W."/>
            <person name="Bruemmer F."/>
            <person name="Labrenz M."/>
            <person name="Spormann A.M."/>
            <person name="Op den Camp H."/>
            <person name="Overmann J."/>
            <person name="Amann R."/>
            <person name="Jetten M.S.M."/>
            <person name="Mascher T."/>
            <person name="Medema M.H."/>
            <person name="Devos D.P."/>
            <person name="Kaster A.-K."/>
            <person name="Ovreas L."/>
            <person name="Rohde M."/>
            <person name="Galperin M.Y."/>
            <person name="Jogler C."/>
        </authorList>
    </citation>
    <scope>NUCLEOTIDE SEQUENCE [LARGE SCALE GENOMIC DNA]</scope>
    <source>
        <strain evidence="2 3">Mal52</strain>
    </source>
</reference>
<dbReference type="Proteomes" id="UP000319383">
    <property type="component" value="Chromosome"/>
</dbReference>
<dbReference type="KEGG" id="sdyn:Mal52_39950"/>
<dbReference type="AlphaFoldDB" id="A0A517ZSN0"/>
<dbReference type="EMBL" id="CP036276">
    <property type="protein sequence ID" value="QDU45501.1"/>
    <property type="molecule type" value="Genomic_DNA"/>
</dbReference>
<keyword evidence="3" id="KW-1185">Reference proteome</keyword>
<feature type="signal peptide" evidence="1">
    <location>
        <begin position="1"/>
        <end position="21"/>
    </location>
</feature>
<proteinExistence type="predicted"/>
<name>A0A517ZSN0_9PLAN</name>
<evidence type="ECO:0000313" key="2">
    <source>
        <dbReference type="EMBL" id="QDU45501.1"/>
    </source>
</evidence>
<organism evidence="2 3">
    <name type="scientific">Symmachiella dynata</name>
    <dbReference type="NCBI Taxonomy" id="2527995"/>
    <lineage>
        <taxon>Bacteria</taxon>
        <taxon>Pseudomonadati</taxon>
        <taxon>Planctomycetota</taxon>
        <taxon>Planctomycetia</taxon>
        <taxon>Planctomycetales</taxon>
        <taxon>Planctomycetaceae</taxon>
        <taxon>Symmachiella</taxon>
    </lineage>
</organism>
<protein>
    <submittedName>
        <fullName evidence="2">Uncharacterized protein</fullName>
    </submittedName>
</protein>